<keyword evidence="2" id="KW-1185">Reference proteome</keyword>
<dbReference type="EMBL" id="CP090031">
    <property type="protein sequence ID" value="UPK91117.1"/>
    <property type="molecule type" value="Genomic_DNA"/>
</dbReference>
<name>A0ACD3YQ91_FUSSC</name>
<dbReference type="Proteomes" id="UP000830768">
    <property type="component" value="Chromosome 2"/>
</dbReference>
<evidence type="ECO:0000313" key="1">
    <source>
        <dbReference type="EMBL" id="UPK91117.1"/>
    </source>
</evidence>
<protein>
    <submittedName>
        <fullName evidence="1">Uncharacterized protein</fullName>
    </submittedName>
</protein>
<evidence type="ECO:0000313" key="2">
    <source>
        <dbReference type="Proteomes" id="UP000830768"/>
    </source>
</evidence>
<accession>A0ACD3YQ91</accession>
<reference evidence="1" key="1">
    <citation type="submission" date="2021-11" db="EMBL/GenBank/DDBJ databases">
        <title>Fusarium solani-melongenae Genome sequencing and assembly.</title>
        <authorList>
            <person name="Xie S."/>
            <person name="Huang L."/>
            <person name="Zhang X."/>
        </authorList>
    </citation>
    <scope>NUCLEOTIDE SEQUENCE</scope>
    <source>
        <strain evidence="1">CRI 24-3</strain>
    </source>
</reference>
<sequence>MSAPNNSPEAVTTLILPLQITTSVPDLPQLWTHLRPTISNNILTLQGEQYKSLDQGGKSFLASMMIAHINQPVLYAIDANSDHVYLGPPRDLTSGQGMLVNATGATEAIWMIRPSIPMKIPRPPNAYIIYRKERHHLVKEMHPGITNNEISQILGRCWNLETRDTRAQYKLQADEAKRLHYEKYPDYQYRPRRPSKKRRRAAPSASTDLARAVQNQ</sequence>
<proteinExistence type="predicted"/>
<organism evidence="1 2">
    <name type="scientific">Fusarium solani subsp. cucurbitae</name>
    <name type="common">Neocosmosporum cucurbitae</name>
    <dbReference type="NCBI Taxonomy" id="2747967"/>
    <lineage>
        <taxon>Eukaryota</taxon>
        <taxon>Fungi</taxon>
        <taxon>Dikarya</taxon>
        <taxon>Ascomycota</taxon>
        <taxon>Pezizomycotina</taxon>
        <taxon>Sordariomycetes</taxon>
        <taxon>Hypocreomycetidae</taxon>
        <taxon>Hypocreales</taxon>
        <taxon>Nectriaceae</taxon>
        <taxon>Fusarium</taxon>
        <taxon>Fusarium solani species complex</taxon>
    </lineage>
</organism>
<gene>
    <name evidence="1" type="ORF">LCI18_002052</name>
</gene>